<keyword evidence="4" id="KW-1185">Reference proteome</keyword>
<comment type="caution">
    <text evidence="2">The sequence shown here is derived from an EMBL/GenBank/DDBJ whole genome shotgun (WGS) entry which is preliminary data.</text>
</comment>
<reference evidence="2" key="1">
    <citation type="submission" date="2021-02" db="EMBL/GenBank/DDBJ databases">
        <authorList>
            <person name="Nowell W R."/>
        </authorList>
    </citation>
    <scope>NUCLEOTIDE SEQUENCE</scope>
</reference>
<protein>
    <recommendedName>
        <fullName evidence="1">Peptidase S6 domain-containing protein</fullName>
    </recommendedName>
</protein>
<dbReference type="Gene3D" id="2.40.10.10">
    <property type="entry name" value="Trypsin-like serine proteases"/>
    <property type="match status" value="1"/>
</dbReference>
<dbReference type="PROSITE" id="PS51691">
    <property type="entry name" value="PEPTIDASE_S6"/>
    <property type="match status" value="1"/>
</dbReference>
<gene>
    <name evidence="2" type="ORF">GPM918_LOCUS46809</name>
    <name evidence="3" type="ORF">SRO942_LOCUS27348</name>
</gene>
<evidence type="ECO:0000313" key="4">
    <source>
        <dbReference type="Proteomes" id="UP000663829"/>
    </source>
</evidence>
<dbReference type="GO" id="GO:0004252">
    <property type="term" value="F:serine-type endopeptidase activity"/>
    <property type="evidence" value="ECO:0007669"/>
    <property type="project" value="InterPro"/>
</dbReference>
<dbReference type="EMBL" id="CAJNOQ010074618">
    <property type="protein sequence ID" value="CAF1688764.1"/>
    <property type="molecule type" value="Genomic_DNA"/>
</dbReference>
<dbReference type="SUPFAM" id="SSF50494">
    <property type="entry name" value="Trypsin-like serine proteases"/>
    <property type="match status" value="1"/>
</dbReference>
<dbReference type="AlphaFoldDB" id="A0A816HIF7"/>
<feature type="non-terminal residue" evidence="2">
    <location>
        <position position="1"/>
    </location>
</feature>
<dbReference type="Pfam" id="PF00089">
    <property type="entry name" value="Trypsin"/>
    <property type="match status" value="1"/>
</dbReference>
<proteinExistence type="predicted"/>
<name>A0A816HIF7_9BILA</name>
<feature type="non-terminal residue" evidence="2">
    <location>
        <position position="38"/>
    </location>
</feature>
<dbReference type="OrthoDB" id="10051896at2759"/>
<evidence type="ECO:0000259" key="1">
    <source>
        <dbReference type="PROSITE" id="PS51691"/>
    </source>
</evidence>
<feature type="domain" description="Peptidase S6" evidence="1">
    <location>
        <begin position="1"/>
        <end position="38"/>
    </location>
</feature>
<dbReference type="InterPro" id="IPR001254">
    <property type="entry name" value="Trypsin_dom"/>
</dbReference>
<sequence length="38" mass="4179">DSGGPIMVYDTKRERWEQVGIVSYGTGCALPNFPGIYT</sequence>
<evidence type="ECO:0000313" key="3">
    <source>
        <dbReference type="EMBL" id="CAF4059056.1"/>
    </source>
</evidence>
<dbReference type="Proteomes" id="UP000681722">
    <property type="component" value="Unassembled WGS sequence"/>
</dbReference>
<dbReference type="InterPro" id="IPR043504">
    <property type="entry name" value="Peptidase_S1_PA_chymotrypsin"/>
</dbReference>
<dbReference type="Proteomes" id="UP000663829">
    <property type="component" value="Unassembled WGS sequence"/>
</dbReference>
<dbReference type="EMBL" id="CAJOBC010023355">
    <property type="protein sequence ID" value="CAF4059056.1"/>
    <property type="molecule type" value="Genomic_DNA"/>
</dbReference>
<dbReference type="GO" id="GO:0006508">
    <property type="term" value="P:proteolysis"/>
    <property type="evidence" value="ECO:0007669"/>
    <property type="project" value="InterPro"/>
</dbReference>
<dbReference type="InterPro" id="IPR009003">
    <property type="entry name" value="Peptidase_S1_PA"/>
</dbReference>
<evidence type="ECO:0000313" key="2">
    <source>
        <dbReference type="EMBL" id="CAF1688764.1"/>
    </source>
</evidence>
<accession>A0A816HIF7</accession>
<dbReference type="InterPro" id="IPR030396">
    <property type="entry name" value="Peptidase_S6_dom"/>
</dbReference>
<organism evidence="2 4">
    <name type="scientific">Didymodactylos carnosus</name>
    <dbReference type="NCBI Taxonomy" id="1234261"/>
    <lineage>
        <taxon>Eukaryota</taxon>
        <taxon>Metazoa</taxon>
        <taxon>Spiralia</taxon>
        <taxon>Gnathifera</taxon>
        <taxon>Rotifera</taxon>
        <taxon>Eurotatoria</taxon>
        <taxon>Bdelloidea</taxon>
        <taxon>Philodinida</taxon>
        <taxon>Philodinidae</taxon>
        <taxon>Didymodactylos</taxon>
    </lineage>
</organism>